<dbReference type="AlphaFoldDB" id="A0AAN8IJ64"/>
<accession>A0AAN8IJ64</accession>
<proteinExistence type="predicted"/>
<organism evidence="2 3">
    <name type="scientific">Trichostrongylus colubriformis</name>
    <name type="common">Black scour worm</name>
    <dbReference type="NCBI Taxonomy" id="6319"/>
    <lineage>
        <taxon>Eukaryota</taxon>
        <taxon>Metazoa</taxon>
        <taxon>Ecdysozoa</taxon>
        <taxon>Nematoda</taxon>
        <taxon>Chromadorea</taxon>
        <taxon>Rhabditida</taxon>
        <taxon>Rhabditina</taxon>
        <taxon>Rhabditomorpha</taxon>
        <taxon>Strongyloidea</taxon>
        <taxon>Trichostrongylidae</taxon>
        <taxon>Trichostrongylus</taxon>
    </lineage>
</organism>
<keyword evidence="3" id="KW-1185">Reference proteome</keyword>
<gene>
    <name evidence="2" type="ORF">GCK32_013023</name>
</gene>
<dbReference type="EMBL" id="WIXE01012946">
    <property type="protein sequence ID" value="KAK5975511.1"/>
    <property type="molecule type" value="Genomic_DNA"/>
</dbReference>
<dbReference type="InterPro" id="IPR036465">
    <property type="entry name" value="vWFA_dom_sf"/>
</dbReference>
<evidence type="ECO:0000313" key="2">
    <source>
        <dbReference type="EMBL" id="KAK5975511.1"/>
    </source>
</evidence>
<dbReference type="InterPro" id="IPR002035">
    <property type="entry name" value="VWF_A"/>
</dbReference>
<feature type="domain" description="VWFA" evidence="1">
    <location>
        <begin position="1"/>
        <end position="44"/>
    </location>
</feature>
<dbReference type="SUPFAM" id="SSF53300">
    <property type="entry name" value="vWA-like"/>
    <property type="match status" value="1"/>
</dbReference>
<feature type="non-terminal residue" evidence="2">
    <location>
        <position position="44"/>
    </location>
</feature>
<evidence type="ECO:0000313" key="3">
    <source>
        <dbReference type="Proteomes" id="UP001331761"/>
    </source>
</evidence>
<name>A0AAN8IJ64_TRICO</name>
<dbReference type="Gene3D" id="3.40.50.410">
    <property type="entry name" value="von Willebrand factor, type A domain"/>
    <property type="match status" value="1"/>
</dbReference>
<dbReference type="Proteomes" id="UP001331761">
    <property type="component" value="Unassembled WGS sequence"/>
</dbReference>
<protein>
    <recommendedName>
        <fullName evidence="1">VWFA domain-containing protein</fullName>
    </recommendedName>
</protein>
<comment type="caution">
    <text evidence="2">The sequence shown here is derived from an EMBL/GenBank/DDBJ whole genome shotgun (WGS) entry which is preliminary data.</text>
</comment>
<reference evidence="2 3" key="1">
    <citation type="submission" date="2019-10" db="EMBL/GenBank/DDBJ databases">
        <title>Assembly and Annotation for the nematode Trichostrongylus colubriformis.</title>
        <authorList>
            <person name="Martin J."/>
        </authorList>
    </citation>
    <scope>NUCLEOTIDE SEQUENCE [LARGE SCALE GENOMIC DNA]</scope>
    <source>
        <strain evidence="2">G859</strain>
        <tissue evidence="2">Whole worm</tissue>
    </source>
</reference>
<sequence>MLGKAVEKVSRFAFTKNRGDRPDAENVLVILTDGQSDDRIQEPV</sequence>
<evidence type="ECO:0000259" key="1">
    <source>
        <dbReference type="PROSITE" id="PS50234"/>
    </source>
</evidence>
<dbReference type="Pfam" id="PF00092">
    <property type="entry name" value="VWA"/>
    <property type="match status" value="1"/>
</dbReference>
<dbReference type="PROSITE" id="PS50234">
    <property type="entry name" value="VWFA"/>
    <property type="match status" value="1"/>
</dbReference>